<keyword evidence="10 15" id="KW-0460">Magnesium</keyword>
<gene>
    <name evidence="15" type="primary">dinB</name>
    <name evidence="17" type="ORF">QCO44_05185</name>
</gene>
<comment type="cofactor">
    <cofactor evidence="15">
        <name>Mg(2+)</name>
        <dbReference type="ChEBI" id="CHEBI:18420"/>
    </cofactor>
    <text evidence="15">Binds 2 magnesium ions per subunit.</text>
</comment>
<dbReference type="HAMAP" id="MF_01113">
    <property type="entry name" value="DNApol_IV"/>
    <property type="match status" value="1"/>
</dbReference>
<comment type="caution">
    <text evidence="17">The sequence shown here is derived from an EMBL/GenBank/DDBJ whole genome shotgun (WGS) entry which is preliminary data.</text>
</comment>
<evidence type="ECO:0000256" key="5">
    <source>
        <dbReference type="ARBA" id="ARBA00022679"/>
    </source>
</evidence>
<dbReference type="EMBL" id="JARVLH010000003">
    <property type="protein sequence ID" value="MEX5285036.1"/>
    <property type="molecule type" value="Genomic_DNA"/>
</dbReference>
<comment type="function">
    <text evidence="15">Poorly processive, error-prone DNA polymerase involved in untargeted mutagenesis. Copies undamaged DNA at stalled replication forks, which arise in vivo from mismatched or misaligned primer ends. These misaligned primers can be extended by PolIV. Exhibits no 3'-5' exonuclease (proofreading) activity. May be involved in translesional synthesis, in conjunction with the beta clamp from PolIII.</text>
</comment>
<dbReference type="InterPro" id="IPR022880">
    <property type="entry name" value="DNApol_IV"/>
</dbReference>
<evidence type="ECO:0000259" key="16">
    <source>
        <dbReference type="PROSITE" id="PS50173"/>
    </source>
</evidence>
<keyword evidence="11 15" id="KW-0239">DNA-directed DNA polymerase</keyword>
<evidence type="ECO:0000256" key="14">
    <source>
        <dbReference type="ARBA" id="ARBA00049244"/>
    </source>
</evidence>
<dbReference type="Gene3D" id="3.30.1490.100">
    <property type="entry name" value="DNA polymerase, Y-family, little finger domain"/>
    <property type="match status" value="1"/>
</dbReference>
<evidence type="ECO:0000256" key="12">
    <source>
        <dbReference type="ARBA" id="ARBA00023125"/>
    </source>
</evidence>
<keyword evidence="8 15" id="KW-0479">Metal-binding</keyword>
<feature type="active site" evidence="15">
    <location>
        <position position="104"/>
    </location>
</feature>
<protein>
    <recommendedName>
        <fullName evidence="15">DNA polymerase IV</fullName>
        <shortName evidence="15">Pol IV</shortName>
        <ecNumber evidence="15">2.7.7.7</ecNumber>
    </recommendedName>
</protein>
<evidence type="ECO:0000256" key="11">
    <source>
        <dbReference type="ARBA" id="ARBA00022932"/>
    </source>
</evidence>
<keyword evidence="12 15" id="KW-0238">DNA-binding</keyword>
<evidence type="ECO:0000256" key="15">
    <source>
        <dbReference type="HAMAP-Rule" id="MF_01113"/>
    </source>
</evidence>
<dbReference type="GO" id="GO:0003887">
    <property type="term" value="F:DNA-directed DNA polymerase activity"/>
    <property type="evidence" value="ECO:0007669"/>
    <property type="project" value="UniProtKB-EC"/>
</dbReference>
<evidence type="ECO:0000256" key="7">
    <source>
        <dbReference type="ARBA" id="ARBA00022705"/>
    </source>
</evidence>
<dbReference type="PANTHER" id="PTHR11076:SF33">
    <property type="entry name" value="DNA POLYMERASE KAPPA"/>
    <property type="match status" value="1"/>
</dbReference>
<comment type="similarity">
    <text evidence="2 15">Belongs to the DNA polymerase type-Y family.</text>
</comment>
<dbReference type="Proteomes" id="UP001559623">
    <property type="component" value="Unassembled WGS sequence"/>
</dbReference>
<dbReference type="InterPro" id="IPR036775">
    <property type="entry name" value="DNA_pol_Y-fam_lit_finger_sf"/>
</dbReference>
<feature type="site" description="Substrate discrimination" evidence="15">
    <location>
        <position position="14"/>
    </location>
</feature>
<dbReference type="NCBIfam" id="NF002677">
    <property type="entry name" value="PRK02406.1"/>
    <property type="match status" value="1"/>
</dbReference>
<dbReference type="SUPFAM" id="SSF100879">
    <property type="entry name" value="Lesion bypass DNA polymerase (Y-family), little finger domain"/>
    <property type="match status" value="1"/>
</dbReference>
<feature type="binding site" evidence="15">
    <location>
        <position position="9"/>
    </location>
    <ligand>
        <name>Mg(2+)</name>
        <dbReference type="ChEBI" id="CHEBI:18420"/>
    </ligand>
</feature>
<dbReference type="Gene3D" id="3.40.1170.60">
    <property type="match status" value="1"/>
</dbReference>
<sequence>MQRTIFHIDMDAFFAAIEQREHPEYRGRPVIVGGLSARGVVSTASYEARRFGVHSAMPMATARRRCPDGIFVPGNHALYSAVSADIFAIFARYSPLVEPLSIDEAFLDMTGMELLATSPRALAEKLKAEIREKTGLVASVGIAPNKFLAKLASDLEKPDGLVEIRAENAVARLSPLPLRRLWGVGRRTEEKLQALGLKTIGDLQKMDERRLARAIGQKAARALRELSFGRDERPVESGREAKSIGKETTFEKDIESPEEAERALLALAEKVGWRLRLAGAAARTIQLKLRRSDFSTVTRSRTLPEATCHDGPIFYTARGLFRELGIKSGIRLLGITAENFEKDALPSLFVDEKKERLYGAIDALKKRFGENIITKAPLVQKKDKKE</sequence>
<dbReference type="Pfam" id="PF00817">
    <property type="entry name" value="IMS"/>
    <property type="match status" value="1"/>
</dbReference>
<organism evidence="17 18">
    <name type="scientific">Selenomonas sputigena</name>
    <dbReference type="NCBI Taxonomy" id="69823"/>
    <lineage>
        <taxon>Bacteria</taxon>
        <taxon>Bacillati</taxon>
        <taxon>Bacillota</taxon>
        <taxon>Negativicutes</taxon>
        <taxon>Selenomonadales</taxon>
        <taxon>Selenomonadaceae</taxon>
        <taxon>Selenomonas</taxon>
    </lineage>
</organism>
<dbReference type="EC" id="2.7.7.7" evidence="15"/>
<evidence type="ECO:0000256" key="10">
    <source>
        <dbReference type="ARBA" id="ARBA00022842"/>
    </source>
</evidence>
<dbReference type="NCBIfam" id="NF003015">
    <property type="entry name" value="PRK03858.1"/>
    <property type="match status" value="1"/>
</dbReference>
<evidence type="ECO:0000313" key="18">
    <source>
        <dbReference type="Proteomes" id="UP001559623"/>
    </source>
</evidence>
<evidence type="ECO:0000256" key="2">
    <source>
        <dbReference type="ARBA" id="ARBA00010945"/>
    </source>
</evidence>
<evidence type="ECO:0000256" key="13">
    <source>
        <dbReference type="ARBA" id="ARBA00023204"/>
    </source>
</evidence>
<comment type="subcellular location">
    <subcellularLocation>
        <location evidence="1 15">Cytoplasm</location>
    </subcellularLocation>
</comment>
<dbReference type="Pfam" id="PF11799">
    <property type="entry name" value="IMS_C"/>
    <property type="match status" value="1"/>
</dbReference>
<dbReference type="Gene3D" id="1.10.150.20">
    <property type="entry name" value="5' to 3' exonuclease, C-terminal subdomain"/>
    <property type="match status" value="1"/>
</dbReference>
<feature type="binding site" evidence="15">
    <location>
        <position position="103"/>
    </location>
    <ligand>
        <name>Mg(2+)</name>
        <dbReference type="ChEBI" id="CHEBI:18420"/>
    </ligand>
</feature>
<dbReference type="InterPro" id="IPR001126">
    <property type="entry name" value="UmuC"/>
</dbReference>
<dbReference type="InterPro" id="IPR043502">
    <property type="entry name" value="DNA/RNA_pol_sf"/>
</dbReference>
<keyword evidence="9 15" id="KW-0227">DNA damage</keyword>
<dbReference type="NCBIfam" id="NF002882">
    <property type="entry name" value="PRK03348.1"/>
    <property type="match status" value="1"/>
</dbReference>
<keyword evidence="7 15" id="KW-0235">DNA replication</keyword>
<evidence type="ECO:0000256" key="3">
    <source>
        <dbReference type="ARBA" id="ARBA00022457"/>
    </source>
</evidence>
<dbReference type="RefSeq" id="WP_368846766.1">
    <property type="nucleotide sequence ID" value="NZ_CP194411.1"/>
</dbReference>
<keyword evidence="5 15" id="KW-0808">Transferase</keyword>
<dbReference type="InterPro" id="IPR017961">
    <property type="entry name" value="DNA_pol_Y-fam_little_finger"/>
</dbReference>
<comment type="subunit">
    <text evidence="15">Monomer.</text>
</comment>
<dbReference type="InterPro" id="IPR050116">
    <property type="entry name" value="DNA_polymerase-Y"/>
</dbReference>
<keyword evidence="6 15" id="KW-0548">Nucleotidyltransferase</keyword>
<keyword evidence="3 15" id="KW-0515">Mutator protein</keyword>
<name>A0ABV3X4B2_9FIRM</name>
<evidence type="ECO:0000256" key="4">
    <source>
        <dbReference type="ARBA" id="ARBA00022490"/>
    </source>
</evidence>
<dbReference type="NCBIfam" id="NF010731">
    <property type="entry name" value="PRK14133.1"/>
    <property type="match status" value="1"/>
</dbReference>
<evidence type="ECO:0000256" key="6">
    <source>
        <dbReference type="ARBA" id="ARBA00022695"/>
    </source>
</evidence>
<comment type="catalytic activity">
    <reaction evidence="14 15">
        <text>DNA(n) + a 2'-deoxyribonucleoside 5'-triphosphate = DNA(n+1) + diphosphate</text>
        <dbReference type="Rhea" id="RHEA:22508"/>
        <dbReference type="Rhea" id="RHEA-COMP:17339"/>
        <dbReference type="Rhea" id="RHEA-COMP:17340"/>
        <dbReference type="ChEBI" id="CHEBI:33019"/>
        <dbReference type="ChEBI" id="CHEBI:61560"/>
        <dbReference type="ChEBI" id="CHEBI:173112"/>
        <dbReference type="EC" id="2.7.7.7"/>
    </reaction>
</comment>
<keyword evidence="18" id="KW-1185">Reference proteome</keyword>
<proteinExistence type="inferred from homology"/>
<keyword evidence="4 15" id="KW-0963">Cytoplasm</keyword>
<dbReference type="Gene3D" id="3.30.70.270">
    <property type="match status" value="1"/>
</dbReference>
<dbReference type="PROSITE" id="PS50173">
    <property type="entry name" value="UMUC"/>
    <property type="match status" value="1"/>
</dbReference>
<evidence type="ECO:0000313" key="17">
    <source>
        <dbReference type="EMBL" id="MEX5285036.1"/>
    </source>
</evidence>
<feature type="domain" description="UmuC" evidence="16">
    <location>
        <begin position="5"/>
        <end position="185"/>
    </location>
</feature>
<accession>A0ABV3X4B2</accession>
<dbReference type="InterPro" id="IPR053848">
    <property type="entry name" value="IMS_HHH_1"/>
</dbReference>
<reference evidence="17 18" key="1">
    <citation type="submission" date="2023-04" db="EMBL/GenBank/DDBJ databases">
        <title>Genome Sequence of Selenomonas sputigena ATCC 33150.</title>
        <authorList>
            <person name="Miller D.P."/>
            <person name="Anvari S."/>
            <person name="Polson S.W."/>
            <person name="Macdonald M."/>
            <person name="Mcdowell J.V."/>
        </authorList>
    </citation>
    <scope>NUCLEOTIDE SEQUENCE [LARGE SCALE GENOMIC DNA]</scope>
    <source>
        <strain evidence="17 18">ATCC 33150</strain>
    </source>
</reference>
<evidence type="ECO:0000256" key="9">
    <source>
        <dbReference type="ARBA" id="ARBA00022763"/>
    </source>
</evidence>
<dbReference type="SUPFAM" id="SSF56672">
    <property type="entry name" value="DNA/RNA polymerases"/>
    <property type="match status" value="1"/>
</dbReference>
<evidence type="ECO:0000256" key="8">
    <source>
        <dbReference type="ARBA" id="ARBA00022723"/>
    </source>
</evidence>
<dbReference type="Pfam" id="PF21999">
    <property type="entry name" value="IMS_HHH_1"/>
    <property type="match status" value="1"/>
</dbReference>
<dbReference type="PANTHER" id="PTHR11076">
    <property type="entry name" value="DNA REPAIR POLYMERASE UMUC / TRANSFERASE FAMILY MEMBER"/>
    <property type="match status" value="1"/>
</dbReference>
<dbReference type="InterPro" id="IPR043128">
    <property type="entry name" value="Rev_trsase/Diguanyl_cyclase"/>
</dbReference>
<evidence type="ECO:0000256" key="1">
    <source>
        <dbReference type="ARBA" id="ARBA00004496"/>
    </source>
</evidence>
<dbReference type="CDD" id="cd03586">
    <property type="entry name" value="PolY_Pol_IV_kappa"/>
    <property type="match status" value="1"/>
</dbReference>
<keyword evidence="13 15" id="KW-0234">DNA repair</keyword>